<dbReference type="Gramene" id="Kaladp0048s0576.3.v1.1">
    <property type="protein sequence ID" value="Kaladp0048s0576.3.v1.1"/>
    <property type="gene ID" value="Kaladp0048s0576.v1.1"/>
</dbReference>
<dbReference type="EnsemblPlants" id="Kaladp0048s0576.3.v1.1">
    <property type="protein sequence ID" value="Kaladp0048s0576.3.v1.1"/>
    <property type="gene ID" value="Kaladp0048s0576.v1.1"/>
</dbReference>
<dbReference type="Proteomes" id="UP000594263">
    <property type="component" value="Unplaced"/>
</dbReference>
<protein>
    <submittedName>
        <fullName evidence="2">Uncharacterized protein</fullName>
    </submittedName>
</protein>
<feature type="compositionally biased region" description="Polar residues" evidence="1">
    <location>
        <begin position="579"/>
        <end position="602"/>
    </location>
</feature>
<feature type="compositionally biased region" description="Basic and acidic residues" evidence="1">
    <location>
        <begin position="94"/>
        <end position="113"/>
    </location>
</feature>
<keyword evidence="3" id="KW-1185">Reference proteome</keyword>
<dbReference type="PANTHER" id="PTHR33671">
    <property type="entry name" value="N-METHYLTRANSFERASE, PUTATIVE (DUF688)-RELATED"/>
    <property type="match status" value="1"/>
</dbReference>
<evidence type="ECO:0000313" key="3">
    <source>
        <dbReference type="Proteomes" id="UP000594263"/>
    </source>
</evidence>
<evidence type="ECO:0000256" key="1">
    <source>
        <dbReference type="SAM" id="MobiDB-lite"/>
    </source>
</evidence>
<dbReference type="Gramene" id="Kaladp0048s0576.4.v1.1">
    <property type="protein sequence ID" value="Kaladp0048s0576.4.v1.1"/>
    <property type="gene ID" value="Kaladp0048s0576.v1.1"/>
</dbReference>
<feature type="compositionally biased region" description="Polar residues" evidence="1">
    <location>
        <begin position="115"/>
        <end position="127"/>
    </location>
</feature>
<feature type="region of interest" description="Disordered" evidence="1">
    <location>
        <begin position="318"/>
        <end position="377"/>
    </location>
</feature>
<reference evidence="2" key="1">
    <citation type="submission" date="2021-01" db="UniProtKB">
        <authorList>
            <consortium name="EnsemblPlants"/>
        </authorList>
    </citation>
    <scope>IDENTIFICATION</scope>
</reference>
<organism evidence="2 3">
    <name type="scientific">Kalanchoe fedtschenkoi</name>
    <name type="common">Lavender scallops</name>
    <name type="synonym">South American air plant</name>
    <dbReference type="NCBI Taxonomy" id="63787"/>
    <lineage>
        <taxon>Eukaryota</taxon>
        <taxon>Viridiplantae</taxon>
        <taxon>Streptophyta</taxon>
        <taxon>Embryophyta</taxon>
        <taxon>Tracheophyta</taxon>
        <taxon>Spermatophyta</taxon>
        <taxon>Magnoliopsida</taxon>
        <taxon>eudicotyledons</taxon>
        <taxon>Gunneridae</taxon>
        <taxon>Pentapetalae</taxon>
        <taxon>Saxifragales</taxon>
        <taxon>Crassulaceae</taxon>
        <taxon>Kalanchoe</taxon>
    </lineage>
</organism>
<dbReference type="AlphaFoldDB" id="A0A7N0TZ65"/>
<dbReference type="Gramene" id="Kaladp0048s0576.1.v1.1">
    <property type="protein sequence ID" value="Kaladp0048s0576.1.v1.1"/>
    <property type="gene ID" value="Kaladp0048s0576.v1.1"/>
</dbReference>
<dbReference type="EnsemblPlants" id="Kaladp0048s0576.2.v1.1">
    <property type="protein sequence ID" value="Kaladp0048s0576.2.v1.1"/>
    <property type="gene ID" value="Kaladp0048s0576.v1.1"/>
</dbReference>
<proteinExistence type="predicted"/>
<dbReference type="Pfam" id="PF05097">
    <property type="entry name" value="DUF688"/>
    <property type="match status" value="1"/>
</dbReference>
<accession>A0A7N0TZ65</accession>
<feature type="region of interest" description="Disordered" evidence="1">
    <location>
        <begin position="236"/>
        <end position="290"/>
    </location>
</feature>
<feature type="compositionally biased region" description="Polar residues" evidence="1">
    <location>
        <begin position="357"/>
        <end position="368"/>
    </location>
</feature>
<feature type="compositionally biased region" description="Acidic residues" evidence="1">
    <location>
        <begin position="271"/>
        <end position="286"/>
    </location>
</feature>
<dbReference type="PANTHER" id="PTHR33671:SF2">
    <property type="entry name" value="N-METHYLTRANSFERASE, PUTATIVE (DUF688)-RELATED"/>
    <property type="match status" value="1"/>
</dbReference>
<dbReference type="InterPro" id="IPR007789">
    <property type="entry name" value="DUF688"/>
</dbReference>
<dbReference type="EnsemblPlants" id="Kaladp0048s0576.4.v1.1">
    <property type="protein sequence ID" value="Kaladp0048s0576.4.v1.1"/>
    <property type="gene ID" value="Kaladp0048s0576.v1.1"/>
</dbReference>
<name>A0A7N0TZ65_KALFE</name>
<dbReference type="EnsemblPlants" id="Kaladp0048s0576.1.v1.1">
    <property type="protein sequence ID" value="Kaladp0048s0576.1.v1.1"/>
    <property type="gene ID" value="Kaladp0048s0576.v1.1"/>
</dbReference>
<feature type="region of interest" description="Disordered" evidence="1">
    <location>
        <begin position="47"/>
        <end position="160"/>
    </location>
</feature>
<dbReference type="OMA" id="HEKTMYV"/>
<evidence type="ECO:0000313" key="2">
    <source>
        <dbReference type="EnsemblPlants" id="Kaladp0048s0576.4.v1.1"/>
    </source>
</evidence>
<sequence>MEEQKLDFNQPVLSVRRFGPTVVEPENKARADFGHGSFPSIPFYKADLKSGPIRNPGMVPFVWEQTPGQPKNDRKSVYKGSGLPPIAPRLPPGRRRDAKEKLELVRSPERPKIDMSQSRNDTSSYTNGKPPDVKTEKLGSGQEGCTKTEGFSSEDDDDDEYVDARDTLSVSRSESLFDNCSLSGVSGVDGSDAILAGTVSADPQTVEFMMGRFLPAAKAMASETPPHSSKKMYAVREQPKQATAAVKAAKRVPGPSPDRTPNLLRHYIQNDVEEDSEDDMDDEDDQSIVSGKGCGLLPRFCLLSPVPGLRILPQTRAKSVRTVPANSFRTPHGIKRASEISSAASHRTTEIREDRSSPSIEPISNENGSSRESKKASNFVSGPKAFKTFQDFLMDQNAEHESPPESPVVEKTLYIDSGHTSVTPSSLTVNAEAKRFTESYNRSPDKTSVSGDVPFSDSLLHVIKHISIADENTSSQARILDPIRSSETIAIVSHQDANLVTDKSSTEDEFSDKGITTSADSKAWKDTNLKSQQLQFVVSKQIPSSGAYPQLPLPPPLPNSPSDSWLCRALPSVASRNLSSRTYQGSHMQVNSKQQAAKQNSGDPKWETMVKTSKPQRGHHRYSEEMLTPIPEV</sequence>
<feature type="compositionally biased region" description="Basic and acidic residues" evidence="1">
    <location>
        <begin position="347"/>
        <end position="356"/>
    </location>
</feature>
<feature type="region of interest" description="Disordered" evidence="1">
    <location>
        <begin position="579"/>
        <end position="633"/>
    </location>
</feature>
<dbReference type="Gramene" id="Kaladp0048s0576.2.v1.1">
    <property type="protein sequence ID" value="Kaladp0048s0576.2.v1.1"/>
    <property type="gene ID" value="Kaladp0048s0576.v1.1"/>
</dbReference>